<sequence>MRFTLGAALSLLASTALVQAQTYTDCNPTKKSCPADPAFGKSDQTFDFKKGGSTDFKATGNVDYDETNGATFTISQQGDGPLIQSGWYIMFGRVEYTLKAAPGTGIVSSAVLQSDDLDEIDWEWLGANNNQVQTNYFGKGDTSSYSRGAFHDNMGNHDDFHTYSVDWTSEQIVWAIDGKTVRVLTPDTAESNQYPQTPMMVKVGVWAGGDSNNAQGTIDWAGGETDYSQGPFNMYLKSMTVTDYSTGSSYSYGDKSGSWKSITAEGGKVKGNSDAEPKSTESAPAVTATVDSVPMPWSGTHKQTSSFVTPNVWPWVPTGSPSPGAADLPDSSSGHIQPPGGGSMSEQPPKPFNNPQEWSAKTGSLPTQSTFRHTSLSQDSSSVVFSPSGLETFGTPGARHAASSTSGRVRTTQNPTTTTTRTATETETFSIEATTSAKSSSHVAPSAKSGASLLVTPEALGLFLAPLGVMALL</sequence>
<feature type="active site" description="Nucleophile" evidence="20">
    <location>
        <position position="119"/>
    </location>
</feature>
<feature type="compositionally biased region" description="Polar residues" evidence="22">
    <location>
        <begin position="353"/>
        <end position="374"/>
    </location>
</feature>
<evidence type="ECO:0000256" key="6">
    <source>
        <dbReference type="ARBA" id="ARBA00022622"/>
    </source>
</evidence>
<evidence type="ECO:0000313" key="25">
    <source>
        <dbReference type="EMBL" id="KAJ5155166.1"/>
    </source>
</evidence>
<feature type="active site" description="Proton donor" evidence="20">
    <location>
        <position position="123"/>
    </location>
</feature>
<evidence type="ECO:0000256" key="3">
    <source>
        <dbReference type="ARBA" id="ARBA00004609"/>
    </source>
</evidence>
<evidence type="ECO:0000256" key="13">
    <source>
        <dbReference type="ARBA" id="ARBA00023180"/>
    </source>
</evidence>
<dbReference type="Proteomes" id="UP001146351">
    <property type="component" value="Unassembled WGS sequence"/>
</dbReference>
<feature type="signal peptide" evidence="23">
    <location>
        <begin position="1"/>
        <end position="20"/>
    </location>
</feature>
<dbReference type="InterPro" id="IPR013320">
    <property type="entry name" value="ConA-like_dom_sf"/>
</dbReference>
<dbReference type="PANTHER" id="PTHR10963:SF68">
    <property type="entry name" value="GLYCOSIDASE CRH1-RELATED"/>
    <property type="match status" value="1"/>
</dbReference>
<dbReference type="GO" id="GO:0005886">
    <property type="term" value="C:plasma membrane"/>
    <property type="evidence" value="ECO:0007669"/>
    <property type="project" value="UniProtKB-SubCell"/>
</dbReference>
<dbReference type="AlphaFoldDB" id="A0A9W9HSK0"/>
<keyword evidence="15" id="KW-0326">Glycosidase</keyword>
<evidence type="ECO:0000256" key="19">
    <source>
        <dbReference type="PIRNR" id="PIRNR037299"/>
    </source>
</evidence>
<keyword evidence="14" id="KW-0449">Lipoprotein</keyword>
<dbReference type="FunFam" id="2.60.120.200:FF:000152">
    <property type="entry name" value="Cell wall glucanase"/>
    <property type="match status" value="1"/>
</dbReference>
<evidence type="ECO:0000256" key="20">
    <source>
        <dbReference type="PIRSR" id="PIRSR037299-1"/>
    </source>
</evidence>
<dbReference type="Gene3D" id="2.60.120.200">
    <property type="match status" value="1"/>
</dbReference>
<keyword evidence="8" id="KW-0808">Transferase</keyword>
<protein>
    <recommendedName>
        <fullName evidence="19">Crh-like protein</fullName>
        <ecNumber evidence="19">3.2.-.-</ecNumber>
    </recommendedName>
</protein>
<evidence type="ECO:0000256" key="18">
    <source>
        <dbReference type="ARBA" id="ARBA00093308"/>
    </source>
</evidence>
<dbReference type="GO" id="GO:0005975">
    <property type="term" value="P:carbohydrate metabolic process"/>
    <property type="evidence" value="ECO:0007669"/>
    <property type="project" value="InterPro"/>
</dbReference>
<feature type="region of interest" description="Disordered" evidence="22">
    <location>
        <begin position="266"/>
        <end position="306"/>
    </location>
</feature>
<keyword evidence="26" id="KW-1185">Reference proteome</keyword>
<evidence type="ECO:0000256" key="8">
    <source>
        <dbReference type="ARBA" id="ARBA00022679"/>
    </source>
</evidence>
<evidence type="ECO:0000256" key="2">
    <source>
        <dbReference type="ARBA" id="ARBA00004191"/>
    </source>
</evidence>
<keyword evidence="4" id="KW-1003">Cell membrane</keyword>
<organism evidence="25 26">
    <name type="scientific">Penicillium capsulatum</name>
    <dbReference type="NCBI Taxonomy" id="69766"/>
    <lineage>
        <taxon>Eukaryota</taxon>
        <taxon>Fungi</taxon>
        <taxon>Dikarya</taxon>
        <taxon>Ascomycota</taxon>
        <taxon>Pezizomycotina</taxon>
        <taxon>Eurotiomycetes</taxon>
        <taxon>Eurotiomycetidae</taxon>
        <taxon>Eurotiales</taxon>
        <taxon>Aspergillaceae</taxon>
        <taxon>Penicillium</taxon>
    </lineage>
</organism>
<dbReference type="GO" id="GO:0098552">
    <property type="term" value="C:side of membrane"/>
    <property type="evidence" value="ECO:0007669"/>
    <property type="project" value="UniProtKB-KW"/>
</dbReference>
<feature type="disulfide bond" evidence="21">
    <location>
        <begin position="26"/>
        <end position="33"/>
    </location>
</feature>
<dbReference type="InterPro" id="IPR050546">
    <property type="entry name" value="Glycosyl_Hydrlase_16"/>
</dbReference>
<keyword evidence="10 19" id="KW-0378">Hydrolase</keyword>
<feature type="compositionally biased region" description="Low complexity" evidence="22">
    <location>
        <begin position="375"/>
        <end position="388"/>
    </location>
</feature>
<feature type="chain" id="PRO_5040937000" description="Crh-like protein" evidence="23">
    <location>
        <begin position="21"/>
        <end position="473"/>
    </location>
</feature>
<evidence type="ECO:0000256" key="7">
    <source>
        <dbReference type="ARBA" id="ARBA00022676"/>
    </source>
</evidence>
<dbReference type="GO" id="GO:0031505">
    <property type="term" value="P:fungal-type cell wall organization"/>
    <property type="evidence" value="ECO:0007669"/>
    <property type="project" value="TreeGrafter"/>
</dbReference>
<dbReference type="PANTHER" id="PTHR10963">
    <property type="entry name" value="GLYCOSYL HYDROLASE-RELATED"/>
    <property type="match status" value="1"/>
</dbReference>
<evidence type="ECO:0000256" key="11">
    <source>
        <dbReference type="ARBA" id="ARBA00023136"/>
    </source>
</evidence>
<comment type="catalytic activity">
    <reaction evidence="1">
        <text>Random endo-hydrolysis of N-acetyl-beta-D-glucosaminide (1-&gt;4)-beta-linkages in chitin and chitodextrins.</text>
        <dbReference type="EC" id="3.2.1.14"/>
    </reaction>
</comment>
<evidence type="ECO:0000256" key="9">
    <source>
        <dbReference type="ARBA" id="ARBA00022729"/>
    </source>
</evidence>
<evidence type="ECO:0000313" key="26">
    <source>
        <dbReference type="Proteomes" id="UP001146351"/>
    </source>
</evidence>
<reference evidence="25" key="2">
    <citation type="journal article" date="2023" name="IMA Fungus">
        <title>Comparative genomic study of the Penicillium genus elucidates a diverse pangenome and 15 lateral gene transfer events.</title>
        <authorList>
            <person name="Petersen C."/>
            <person name="Sorensen T."/>
            <person name="Nielsen M.R."/>
            <person name="Sondergaard T.E."/>
            <person name="Sorensen J.L."/>
            <person name="Fitzpatrick D.A."/>
            <person name="Frisvad J.C."/>
            <person name="Nielsen K.L."/>
        </authorList>
    </citation>
    <scope>NUCLEOTIDE SEQUENCE</scope>
    <source>
        <strain evidence="25">IBT 21917</strain>
    </source>
</reference>
<dbReference type="CDD" id="cd02183">
    <property type="entry name" value="GH16_fungal_CRH1_transglycosylase"/>
    <property type="match status" value="1"/>
</dbReference>
<comment type="subcellular location">
    <subcellularLocation>
        <location evidence="3">Cell membrane</location>
        <topology evidence="3">Lipid-anchor</topology>
        <topology evidence="3">GPI-anchor</topology>
    </subcellularLocation>
    <subcellularLocation>
        <location evidence="2">Secreted</location>
        <location evidence="2">Cell wall</location>
    </subcellularLocation>
</comment>
<evidence type="ECO:0000256" key="16">
    <source>
        <dbReference type="ARBA" id="ARBA00023316"/>
    </source>
</evidence>
<keyword evidence="16" id="KW-0961">Cell wall biogenesis/degradation</keyword>
<dbReference type="OrthoDB" id="4781at2759"/>
<evidence type="ECO:0000256" key="14">
    <source>
        <dbReference type="ARBA" id="ARBA00023288"/>
    </source>
</evidence>
<keyword evidence="5" id="KW-0964">Secreted</keyword>
<feature type="domain" description="GH16" evidence="24">
    <location>
        <begin position="22"/>
        <end position="229"/>
    </location>
</feature>
<keyword evidence="12 21" id="KW-1015">Disulfide bond</keyword>
<comment type="function">
    <text evidence="18">Dual chitinase/transglycosylase that plays a role in cell wall architecture. Chitinase and transglycosylase activities are coupled. Required for the polysaccharide cross-linking at the septa and the cell wall. More specifically, transfers chitin to 1,6-beta-glucan in the cell wall.</text>
</comment>
<proteinExistence type="inferred from homology"/>
<dbReference type="GO" id="GO:0008843">
    <property type="term" value="F:endochitinase activity"/>
    <property type="evidence" value="ECO:0007669"/>
    <property type="project" value="UniProtKB-EC"/>
</dbReference>
<feature type="compositionally biased region" description="Basic and acidic residues" evidence="22">
    <location>
        <begin position="267"/>
        <end position="279"/>
    </location>
</feature>
<dbReference type="InterPro" id="IPR017168">
    <property type="entry name" value="CHR-like"/>
</dbReference>
<keyword evidence="7" id="KW-0328">Glycosyltransferase</keyword>
<dbReference type="EMBL" id="JAPQKO010000006">
    <property type="protein sequence ID" value="KAJ5155166.1"/>
    <property type="molecule type" value="Genomic_DNA"/>
</dbReference>
<dbReference type="GO" id="GO:0016757">
    <property type="term" value="F:glycosyltransferase activity"/>
    <property type="evidence" value="ECO:0007669"/>
    <property type="project" value="UniProtKB-KW"/>
</dbReference>
<reference evidence="25" key="1">
    <citation type="submission" date="2022-11" db="EMBL/GenBank/DDBJ databases">
        <authorList>
            <person name="Petersen C."/>
        </authorList>
    </citation>
    <scope>NUCLEOTIDE SEQUENCE</scope>
    <source>
        <strain evidence="25">IBT 21917</strain>
    </source>
</reference>
<comment type="similarity">
    <text evidence="17">Belongs to the glycosyl hydrolase 16 family. CRH1 subfamily.</text>
</comment>
<dbReference type="GO" id="GO:0009277">
    <property type="term" value="C:fungal-type cell wall"/>
    <property type="evidence" value="ECO:0007669"/>
    <property type="project" value="TreeGrafter"/>
</dbReference>
<evidence type="ECO:0000256" key="21">
    <source>
        <dbReference type="PIRSR" id="PIRSR037299-2"/>
    </source>
</evidence>
<keyword evidence="5" id="KW-0134">Cell wall</keyword>
<dbReference type="PROSITE" id="PS51762">
    <property type="entry name" value="GH16_2"/>
    <property type="match status" value="1"/>
</dbReference>
<keyword evidence="6" id="KW-0336">GPI-anchor</keyword>
<name>A0A9W9HSK0_9EURO</name>
<evidence type="ECO:0000256" key="12">
    <source>
        <dbReference type="ARBA" id="ARBA00023157"/>
    </source>
</evidence>
<evidence type="ECO:0000256" key="22">
    <source>
        <dbReference type="SAM" id="MobiDB-lite"/>
    </source>
</evidence>
<accession>A0A9W9HSK0</accession>
<evidence type="ECO:0000256" key="4">
    <source>
        <dbReference type="ARBA" id="ARBA00022475"/>
    </source>
</evidence>
<evidence type="ECO:0000256" key="5">
    <source>
        <dbReference type="ARBA" id="ARBA00022512"/>
    </source>
</evidence>
<evidence type="ECO:0000256" key="23">
    <source>
        <dbReference type="SAM" id="SignalP"/>
    </source>
</evidence>
<comment type="caution">
    <text evidence="25">The sequence shown here is derived from an EMBL/GenBank/DDBJ whole genome shotgun (WGS) entry which is preliminary data.</text>
</comment>
<keyword evidence="13" id="KW-0325">Glycoprotein</keyword>
<evidence type="ECO:0000256" key="15">
    <source>
        <dbReference type="ARBA" id="ARBA00023295"/>
    </source>
</evidence>
<dbReference type="Pfam" id="PF00722">
    <property type="entry name" value="Glyco_hydro_16"/>
    <property type="match status" value="1"/>
</dbReference>
<evidence type="ECO:0000256" key="10">
    <source>
        <dbReference type="ARBA" id="ARBA00022801"/>
    </source>
</evidence>
<evidence type="ECO:0000256" key="17">
    <source>
        <dbReference type="ARBA" id="ARBA00038074"/>
    </source>
</evidence>
<gene>
    <name evidence="25" type="ORF">N7492_007969</name>
</gene>
<keyword evidence="11 19" id="KW-0472">Membrane</keyword>
<dbReference type="InterPro" id="IPR000757">
    <property type="entry name" value="Beta-glucanase-like"/>
</dbReference>
<feature type="compositionally biased region" description="Low complexity" evidence="22">
    <location>
        <begin position="411"/>
        <end position="423"/>
    </location>
</feature>
<keyword evidence="9 23" id="KW-0732">Signal</keyword>
<dbReference type="EC" id="3.2.-.-" evidence="19"/>
<dbReference type="SUPFAM" id="SSF49899">
    <property type="entry name" value="Concanavalin A-like lectins/glucanases"/>
    <property type="match status" value="1"/>
</dbReference>
<feature type="region of interest" description="Disordered" evidence="22">
    <location>
        <begin position="318"/>
        <end position="423"/>
    </location>
</feature>
<dbReference type="PIRSF" id="PIRSF037299">
    <property type="entry name" value="Glycosidase_CRH1_prd"/>
    <property type="match status" value="1"/>
</dbReference>
<evidence type="ECO:0000256" key="1">
    <source>
        <dbReference type="ARBA" id="ARBA00000822"/>
    </source>
</evidence>
<evidence type="ECO:0000259" key="24">
    <source>
        <dbReference type="PROSITE" id="PS51762"/>
    </source>
</evidence>